<comment type="caution">
    <text evidence="1">The sequence shown here is derived from an EMBL/GenBank/DDBJ whole genome shotgun (WGS) entry which is preliminary data.</text>
</comment>
<sequence>MSFGFGAGDFIAIIKLAHKVRRDFAGAPDQFQQITAKIRNLAIIL</sequence>
<organism evidence="1 2">
    <name type="scientific">Seiridium unicorne</name>
    <dbReference type="NCBI Taxonomy" id="138068"/>
    <lineage>
        <taxon>Eukaryota</taxon>
        <taxon>Fungi</taxon>
        <taxon>Dikarya</taxon>
        <taxon>Ascomycota</taxon>
        <taxon>Pezizomycotina</taxon>
        <taxon>Sordariomycetes</taxon>
        <taxon>Xylariomycetidae</taxon>
        <taxon>Amphisphaeriales</taxon>
        <taxon>Sporocadaceae</taxon>
        <taxon>Seiridium</taxon>
    </lineage>
</organism>
<keyword evidence="2" id="KW-1185">Reference proteome</keyword>
<reference evidence="1 2" key="1">
    <citation type="journal article" date="2024" name="J. Plant Pathol.">
        <title>Sequence and assembly of the genome of Seiridium unicorne, isolate CBS 538.82, causal agent of cypress canker disease.</title>
        <authorList>
            <person name="Scali E."/>
            <person name="Rocca G.D."/>
            <person name="Danti R."/>
            <person name="Garbelotto M."/>
            <person name="Barberini S."/>
            <person name="Baroncelli R."/>
            <person name="Emiliani G."/>
        </authorList>
    </citation>
    <scope>NUCLEOTIDE SEQUENCE [LARGE SCALE GENOMIC DNA]</scope>
    <source>
        <strain evidence="1 2">BM-138-508</strain>
    </source>
</reference>
<dbReference type="Proteomes" id="UP001408356">
    <property type="component" value="Unassembled WGS sequence"/>
</dbReference>
<protein>
    <submittedName>
        <fullName evidence="1">Uncharacterized protein</fullName>
    </submittedName>
</protein>
<evidence type="ECO:0000313" key="1">
    <source>
        <dbReference type="EMBL" id="KAK9415420.1"/>
    </source>
</evidence>
<dbReference type="EMBL" id="JARVKF010000416">
    <property type="protein sequence ID" value="KAK9415420.1"/>
    <property type="molecule type" value="Genomic_DNA"/>
</dbReference>
<accession>A0ABR2ULC7</accession>
<evidence type="ECO:0000313" key="2">
    <source>
        <dbReference type="Proteomes" id="UP001408356"/>
    </source>
</evidence>
<name>A0ABR2ULC7_9PEZI</name>
<proteinExistence type="predicted"/>
<gene>
    <name evidence="1" type="ORF">SUNI508_10444</name>
</gene>